<dbReference type="InterPro" id="IPR027417">
    <property type="entry name" value="P-loop_NTPase"/>
</dbReference>
<proteinExistence type="predicted"/>
<dbReference type="InterPro" id="IPR011130">
    <property type="entry name" value="SecA_preprotein_X-link_dom"/>
</dbReference>
<evidence type="ECO:0000259" key="10">
    <source>
        <dbReference type="PROSITE" id="PS51196"/>
    </source>
</evidence>
<gene>
    <name evidence="11" type="ORF">SAMN05421688_2955</name>
</gene>
<evidence type="ECO:0000256" key="6">
    <source>
        <dbReference type="ARBA" id="ARBA00022967"/>
    </source>
</evidence>
<organism evidence="11 12">
    <name type="scientific">Poseidonocella pacifica</name>
    <dbReference type="NCBI Taxonomy" id="871651"/>
    <lineage>
        <taxon>Bacteria</taxon>
        <taxon>Pseudomonadati</taxon>
        <taxon>Pseudomonadota</taxon>
        <taxon>Alphaproteobacteria</taxon>
        <taxon>Rhodobacterales</taxon>
        <taxon>Roseobacteraceae</taxon>
        <taxon>Poseidonocella</taxon>
    </lineage>
</organism>
<dbReference type="GO" id="GO:0005829">
    <property type="term" value="C:cytosol"/>
    <property type="evidence" value="ECO:0007669"/>
    <property type="project" value="TreeGrafter"/>
</dbReference>
<sequence>MSARPTLDSLRLRHAAASEARLWAEGSGGGAQPSRKLRLLSTHGEEYKPVKLDRWGAYLAAQIGKLTRPLPRLDRLAKRIMAARGALETLDEAEFAAHIDATAKASRLNYSVQASGTSDQDIAAVTAVSEAVRRINGFRPHREQIIGALGLLEGAIVEMATGEGKTITASMAAITAAWRGLPCHVVTSNDYLAARDCEINESLFALCGVSAASLTGDTPPEARGPAYQHDIVYTTAQNFLADHLRDDLALKGAKERVNVALRAARAGGSAGGAGVVQTGVHQVIVDEADSVLIDEAVTPLIISAPHPDDLLESAALRAVEIARALEKGEHFTLDVALRTVELTRAGRDKVYSLARNAGPFWQRRDRAEELVNLALYAAYLMRRDEHYVIEEGEVVLVDELTGRLARSRTLSLGMQQVLEASLDLEISPPSEVRARLSFQRYFKRLPKIGGMTGTAREARGEFAAVYGLRTVAVPTHRRVRRQHLPRRVFRTEAEKLRAVAEDALVLADAGRAVLIGVRSVQSSAALHEAFCAVAPERPVAVLNAVNDVEESAIVALAGQSGAITVATNMAGRGTDIKIDERVQETGGLHVIIAETNDFSRIDRQLIGRCARQGDPGTTRWYISMDEELMRRFLPGGLRKLWAAQYGLGALRGGMARLMIRIAQGRAERFAYAQRRASLESEIAVEKGTI</sequence>
<dbReference type="PRINTS" id="PR00906">
    <property type="entry name" value="SECA"/>
</dbReference>
<evidence type="ECO:0000256" key="2">
    <source>
        <dbReference type="ARBA" id="ARBA00022475"/>
    </source>
</evidence>
<dbReference type="GO" id="GO:0005886">
    <property type="term" value="C:plasma membrane"/>
    <property type="evidence" value="ECO:0007669"/>
    <property type="project" value="TreeGrafter"/>
</dbReference>
<accession>A0A1I0YD09</accession>
<feature type="domain" description="Helicase ATP-binding" evidence="9">
    <location>
        <begin position="146"/>
        <end position="324"/>
    </location>
</feature>
<keyword evidence="8" id="KW-0472">Membrane</keyword>
<keyword evidence="1" id="KW-0813">Transport</keyword>
<dbReference type="GO" id="GO:0006605">
    <property type="term" value="P:protein targeting"/>
    <property type="evidence" value="ECO:0007669"/>
    <property type="project" value="InterPro"/>
</dbReference>
<dbReference type="InterPro" id="IPR014018">
    <property type="entry name" value="SecA_motor_DEAD"/>
</dbReference>
<name>A0A1I0YD09_9RHOB</name>
<evidence type="ECO:0000313" key="12">
    <source>
        <dbReference type="Proteomes" id="UP000198796"/>
    </source>
</evidence>
<keyword evidence="7" id="KW-0811">Translocation</keyword>
<dbReference type="GO" id="GO:0043952">
    <property type="term" value="P:protein transport by the Sec complex"/>
    <property type="evidence" value="ECO:0007669"/>
    <property type="project" value="TreeGrafter"/>
</dbReference>
<reference evidence="11 12" key="1">
    <citation type="submission" date="2016-10" db="EMBL/GenBank/DDBJ databases">
        <authorList>
            <person name="de Groot N.N."/>
        </authorList>
    </citation>
    <scope>NUCLEOTIDE SEQUENCE [LARGE SCALE GENOMIC DNA]</scope>
    <source>
        <strain evidence="11 12">DSM 29316</strain>
    </source>
</reference>
<evidence type="ECO:0000256" key="5">
    <source>
        <dbReference type="ARBA" id="ARBA00022927"/>
    </source>
</evidence>
<dbReference type="CDD" id="cd17928">
    <property type="entry name" value="DEXDc_SecA"/>
    <property type="match status" value="1"/>
</dbReference>
<dbReference type="GO" id="GO:0006886">
    <property type="term" value="P:intracellular protein transport"/>
    <property type="evidence" value="ECO:0007669"/>
    <property type="project" value="InterPro"/>
</dbReference>
<dbReference type="SMART" id="SM00957">
    <property type="entry name" value="SecA_DEAD"/>
    <property type="match status" value="1"/>
</dbReference>
<dbReference type="SUPFAM" id="SSF81767">
    <property type="entry name" value="Pre-protein crosslinking domain of SecA"/>
    <property type="match status" value="1"/>
</dbReference>
<keyword evidence="4" id="KW-0067">ATP-binding</keyword>
<keyword evidence="6" id="KW-1278">Translocase</keyword>
<evidence type="ECO:0000256" key="8">
    <source>
        <dbReference type="ARBA" id="ARBA00023136"/>
    </source>
</evidence>
<keyword evidence="12" id="KW-1185">Reference proteome</keyword>
<keyword evidence="2" id="KW-1003">Cell membrane</keyword>
<dbReference type="InterPro" id="IPR044722">
    <property type="entry name" value="SecA_SF2_C"/>
</dbReference>
<evidence type="ECO:0000259" key="9">
    <source>
        <dbReference type="PROSITE" id="PS51192"/>
    </source>
</evidence>
<dbReference type="RefSeq" id="WP_092066250.1">
    <property type="nucleotide sequence ID" value="NZ_FOJU01000005.1"/>
</dbReference>
<dbReference type="Pfam" id="PF01043">
    <property type="entry name" value="SecA_PP_bind"/>
    <property type="match status" value="1"/>
</dbReference>
<dbReference type="Pfam" id="PF21090">
    <property type="entry name" value="P-loop_SecA"/>
    <property type="match status" value="1"/>
</dbReference>
<dbReference type="FunFam" id="3.40.50.300:FF:000429">
    <property type="entry name" value="Preprotein translocase subunit SecA"/>
    <property type="match status" value="1"/>
</dbReference>
<dbReference type="Proteomes" id="UP000198796">
    <property type="component" value="Unassembled WGS sequence"/>
</dbReference>
<dbReference type="SMART" id="SM00958">
    <property type="entry name" value="SecA_PP_bind"/>
    <property type="match status" value="1"/>
</dbReference>
<keyword evidence="5" id="KW-0653">Protein transport</keyword>
<dbReference type="GO" id="GO:0031522">
    <property type="term" value="C:cell envelope Sec protein transport complex"/>
    <property type="evidence" value="ECO:0007669"/>
    <property type="project" value="TreeGrafter"/>
</dbReference>
<dbReference type="InterPro" id="IPR011115">
    <property type="entry name" value="SecA_DEAD"/>
</dbReference>
<dbReference type="EMBL" id="FOJU01000005">
    <property type="protein sequence ID" value="SFB11259.1"/>
    <property type="molecule type" value="Genomic_DNA"/>
</dbReference>
<evidence type="ECO:0000256" key="1">
    <source>
        <dbReference type="ARBA" id="ARBA00022448"/>
    </source>
</evidence>
<dbReference type="Gene3D" id="3.90.1440.10">
    <property type="entry name" value="SecA, preprotein cross-linking domain"/>
    <property type="match status" value="1"/>
</dbReference>
<evidence type="ECO:0000256" key="3">
    <source>
        <dbReference type="ARBA" id="ARBA00022741"/>
    </source>
</evidence>
<dbReference type="PANTHER" id="PTHR30612">
    <property type="entry name" value="SECA INNER MEMBRANE COMPONENT OF SEC PROTEIN SECRETION SYSTEM"/>
    <property type="match status" value="1"/>
</dbReference>
<feature type="domain" description="SecA family profile" evidence="10">
    <location>
        <begin position="55"/>
        <end position="666"/>
    </location>
</feature>
<dbReference type="OrthoDB" id="9805579at2"/>
<dbReference type="STRING" id="871651.SAMN05421688_2955"/>
<dbReference type="GO" id="GO:0005524">
    <property type="term" value="F:ATP binding"/>
    <property type="evidence" value="ECO:0007669"/>
    <property type="project" value="UniProtKB-KW"/>
</dbReference>
<dbReference type="Gene3D" id="3.40.50.300">
    <property type="entry name" value="P-loop containing nucleotide triphosphate hydrolases"/>
    <property type="match status" value="2"/>
</dbReference>
<dbReference type="InterPro" id="IPR036670">
    <property type="entry name" value="SecA_X-link_sf"/>
</dbReference>
<keyword evidence="3" id="KW-0547">Nucleotide-binding</keyword>
<dbReference type="GO" id="GO:0017038">
    <property type="term" value="P:protein import"/>
    <property type="evidence" value="ECO:0007669"/>
    <property type="project" value="InterPro"/>
</dbReference>
<evidence type="ECO:0000256" key="7">
    <source>
        <dbReference type="ARBA" id="ARBA00023010"/>
    </source>
</evidence>
<dbReference type="PROSITE" id="PS51196">
    <property type="entry name" value="SECA_MOTOR_DEAD"/>
    <property type="match status" value="1"/>
</dbReference>
<dbReference type="PANTHER" id="PTHR30612:SF0">
    <property type="entry name" value="CHLOROPLAST PROTEIN-TRANSPORTING ATPASE"/>
    <property type="match status" value="1"/>
</dbReference>
<evidence type="ECO:0000256" key="4">
    <source>
        <dbReference type="ARBA" id="ARBA00022840"/>
    </source>
</evidence>
<dbReference type="Pfam" id="PF07517">
    <property type="entry name" value="SecA_DEAD"/>
    <property type="match status" value="1"/>
</dbReference>
<dbReference type="SUPFAM" id="SSF52540">
    <property type="entry name" value="P-loop containing nucleoside triphosphate hydrolases"/>
    <property type="match status" value="2"/>
</dbReference>
<dbReference type="AlphaFoldDB" id="A0A1I0YD09"/>
<dbReference type="InterPro" id="IPR000185">
    <property type="entry name" value="SecA"/>
</dbReference>
<protein>
    <submittedName>
        <fullName evidence="11">Protein translocase subunit secA</fullName>
    </submittedName>
</protein>
<evidence type="ECO:0000313" key="11">
    <source>
        <dbReference type="EMBL" id="SFB11259.1"/>
    </source>
</evidence>
<dbReference type="PROSITE" id="PS51192">
    <property type="entry name" value="HELICASE_ATP_BIND_1"/>
    <property type="match status" value="1"/>
</dbReference>
<dbReference type="InterPro" id="IPR014001">
    <property type="entry name" value="Helicase_ATP-bd"/>
</dbReference>